<keyword evidence="2 5" id="KW-0812">Transmembrane</keyword>
<evidence type="ECO:0000256" key="4">
    <source>
        <dbReference type="ARBA" id="ARBA00023136"/>
    </source>
</evidence>
<feature type="transmembrane region" description="Helical" evidence="5">
    <location>
        <begin position="315"/>
        <end position="337"/>
    </location>
</feature>
<feature type="transmembrane region" description="Helical" evidence="5">
    <location>
        <begin position="207"/>
        <end position="228"/>
    </location>
</feature>
<evidence type="ECO:0000256" key="3">
    <source>
        <dbReference type="ARBA" id="ARBA00022989"/>
    </source>
</evidence>
<proteinExistence type="predicted"/>
<sequence>MSSRSRSPRSPGSPIYRSSVDSLRDLELTQGSALSPYRGTHSLGGLRHSSANSSAISLDFRPELLPLSLSSPGHDREIGGDAPAKTIGLWNGVSLVIGLQIGSGIFSSPGVVLANASSVGASLVVWIVGGLLAWTGASSFAELGTMIPLNGGAQAYLAYAYSPLVAYLYTWTAVIVLKPGSNAIILLIFGEYLNRQEDAAPDAIPSWAIKLTAVVAVLIIAILCVATPKLGSRTAVFFTIIKFASLIAVAILGLIHIIRGKASTSLTESIFAGTSPNPSSYALALYSTLWAYDGWDQTNYVAGEMKNIDRDLPRVIHLSMFSVMVLFVAANVSYFAVLPKLSGVTPLLLILGENYSEVTLALEQKSRFNEAQKGSMFTTARLIYSAAREGYLPSMFGKLHKGMKTPLNAMILQVVITLFYILIGGGFRTMLNFVGVAAWTFYFLTGVGLIILRVKEPSLPRPYKTWIITPLIFSGVSLFLLLMPIFAAPLEALAAFAFIASGIPFYFISMYFHDPNTVPRPIRWIGDRIGGLFGRKAAAGAGYMRAATEGEETVEMIQR</sequence>
<organism evidence="6 7">
    <name type="scientific">Rhizoctonia solani</name>
    <dbReference type="NCBI Taxonomy" id="456999"/>
    <lineage>
        <taxon>Eukaryota</taxon>
        <taxon>Fungi</taxon>
        <taxon>Dikarya</taxon>
        <taxon>Basidiomycota</taxon>
        <taxon>Agaricomycotina</taxon>
        <taxon>Agaricomycetes</taxon>
        <taxon>Cantharellales</taxon>
        <taxon>Ceratobasidiaceae</taxon>
        <taxon>Rhizoctonia</taxon>
    </lineage>
</organism>
<dbReference type="Proteomes" id="UP000663850">
    <property type="component" value="Unassembled WGS sequence"/>
</dbReference>
<keyword evidence="4 5" id="KW-0472">Membrane</keyword>
<dbReference type="EMBL" id="CAJMWZ010004502">
    <property type="protein sequence ID" value="CAE6490538.1"/>
    <property type="molecule type" value="Genomic_DNA"/>
</dbReference>
<dbReference type="Pfam" id="PF13520">
    <property type="entry name" value="AA_permease_2"/>
    <property type="match status" value="2"/>
</dbReference>
<comment type="subcellular location">
    <subcellularLocation>
        <location evidence="1">Membrane</location>
        <topology evidence="1">Multi-pass membrane protein</topology>
    </subcellularLocation>
</comment>
<feature type="transmembrane region" description="Helical" evidence="5">
    <location>
        <begin position="433"/>
        <end position="454"/>
    </location>
</feature>
<dbReference type="PANTHER" id="PTHR11785:SF512">
    <property type="entry name" value="SOBREMESA, ISOFORM B"/>
    <property type="match status" value="1"/>
</dbReference>
<feature type="transmembrane region" description="Helical" evidence="5">
    <location>
        <begin position="466"/>
        <end position="487"/>
    </location>
</feature>
<evidence type="ECO:0000256" key="1">
    <source>
        <dbReference type="ARBA" id="ARBA00004141"/>
    </source>
</evidence>
<evidence type="ECO:0000313" key="7">
    <source>
        <dbReference type="Proteomes" id="UP000663850"/>
    </source>
</evidence>
<feature type="transmembrane region" description="Helical" evidence="5">
    <location>
        <begin position="493"/>
        <end position="513"/>
    </location>
</feature>
<dbReference type="InterPro" id="IPR002293">
    <property type="entry name" value="AA/rel_permease1"/>
</dbReference>
<feature type="transmembrane region" description="Helical" evidence="5">
    <location>
        <begin position="235"/>
        <end position="258"/>
    </location>
</feature>
<dbReference type="PANTHER" id="PTHR11785">
    <property type="entry name" value="AMINO ACID TRANSPORTER"/>
    <property type="match status" value="1"/>
</dbReference>
<keyword evidence="3 5" id="KW-1133">Transmembrane helix</keyword>
<comment type="caution">
    <text evidence="6">The sequence shown here is derived from an EMBL/GenBank/DDBJ whole genome shotgun (WGS) entry which is preliminary data.</text>
</comment>
<accession>A0A8H3H9Z6</accession>
<evidence type="ECO:0000313" key="6">
    <source>
        <dbReference type="EMBL" id="CAE6490538.1"/>
    </source>
</evidence>
<dbReference type="InterPro" id="IPR050598">
    <property type="entry name" value="AminoAcid_Transporter"/>
</dbReference>
<protein>
    <recommendedName>
        <fullName evidence="8">Amino acid transporter</fullName>
    </recommendedName>
</protein>
<evidence type="ECO:0000256" key="2">
    <source>
        <dbReference type="ARBA" id="ARBA00022692"/>
    </source>
</evidence>
<feature type="transmembrane region" description="Helical" evidence="5">
    <location>
        <begin position="407"/>
        <end position="427"/>
    </location>
</feature>
<dbReference type="AlphaFoldDB" id="A0A8H3H9Z6"/>
<evidence type="ECO:0000256" key="5">
    <source>
        <dbReference type="SAM" id="Phobius"/>
    </source>
</evidence>
<dbReference type="GO" id="GO:0015179">
    <property type="term" value="F:L-amino acid transmembrane transporter activity"/>
    <property type="evidence" value="ECO:0007669"/>
    <property type="project" value="TreeGrafter"/>
</dbReference>
<feature type="transmembrane region" description="Helical" evidence="5">
    <location>
        <begin position="112"/>
        <end position="135"/>
    </location>
</feature>
<evidence type="ECO:0008006" key="8">
    <source>
        <dbReference type="Google" id="ProtNLM"/>
    </source>
</evidence>
<dbReference type="FunFam" id="1.20.1740.10:FF:000042">
    <property type="entry name" value="Similar to amino acid transporter"/>
    <property type="match status" value="1"/>
</dbReference>
<name>A0A8H3H9Z6_9AGAM</name>
<gene>
    <name evidence="6" type="ORF">RDB_LOCUS83826</name>
</gene>
<reference evidence="6" key="1">
    <citation type="submission" date="2021-01" db="EMBL/GenBank/DDBJ databases">
        <authorList>
            <person name="Kaushik A."/>
        </authorList>
    </citation>
    <scope>NUCLEOTIDE SEQUENCE</scope>
    <source>
        <strain evidence="6">Type strain: AG8-Rh-89/</strain>
    </source>
</reference>
<dbReference type="Gene3D" id="1.20.1740.10">
    <property type="entry name" value="Amino acid/polyamine transporter I"/>
    <property type="match status" value="1"/>
</dbReference>
<dbReference type="GO" id="GO:0016020">
    <property type="term" value="C:membrane"/>
    <property type="evidence" value="ECO:0007669"/>
    <property type="project" value="UniProtKB-SubCell"/>
</dbReference>